<reference evidence="5 6" key="1">
    <citation type="submission" date="2020-02" db="EMBL/GenBank/DDBJ databases">
        <authorList>
            <person name="Zhang X.-Y."/>
        </authorList>
    </citation>
    <scope>NUCLEOTIDE SEQUENCE [LARGE SCALE GENOMIC DNA]</scope>
    <source>
        <strain evidence="5 6">C33</strain>
    </source>
</reference>
<evidence type="ECO:0000256" key="2">
    <source>
        <dbReference type="ARBA" id="ARBA00022825"/>
    </source>
</evidence>
<feature type="chain" id="PRO_5032537294" evidence="3">
    <location>
        <begin position="24"/>
        <end position="673"/>
    </location>
</feature>
<comment type="caution">
    <text evidence="5">The sequence shown here is derived from an EMBL/GenBank/DDBJ whole genome shotgun (WGS) entry which is preliminary data.</text>
</comment>
<sequence>MRLKSMLFCLVSLGLMASLSALADDGMTLEQIARLEQVGQVAISPDGQNIAYTRSVPRRPGVDEDGPAWAELHLIDASGVSRGFITGEVNIGQLGWMPDGSAVTFVATRGDDEHAALYRIPVGGGEAQRLISVGTGVAGYSLSPDGERVALVATDPLDEEIQSLHDKGFDQVIFEEDWRPRRLWIAELENGEPEPVEIDGSVQRVQWSPAGDRLAVVVTPRQLVDDTLMFPRIRIIRPDGEELGRIENPGKLGQSAWSPDGDHFAFIATDIINDTREGRLMVADRDGGEWLNLLPDLEGHVWHVDWNGPDRVLFISYEGVEARVGQIAVDGSAEQTLFAEDGLIFDALSVAESGRLALRAHTPAHPPEVYAAASASGAPERLTDSNPWLEDVALARQEVVRYPAADGLEIEGLLVRPLDYREGQRYPLILAAHGGPEAHYSNGWLTSYNLPAQHAAAEGYFMFYPNYRGSTGRGVEFALTSQGRPAKEEFSDLVDGIDHLVEQGLVDGERVGITGGSYGGYASAWAATYYSERFAAAVMNVGLSDKIAMLGTSDIPQELYLLHYRTWPWEDWDLYRKASPIYYAEQAQTPILILHGDADPRVDPTQSRILYRYLVLQDDPPPVRLVLYRGEGHGNRRAAPRWDYSLRLMRWMDHYLKGEGGDPPPYQIDYRLD</sequence>
<dbReference type="PANTHER" id="PTHR42776:SF27">
    <property type="entry name" value="DIPEPTIDYL PEPTIDASE FAMILY MEMBER 6"/>
    <property type="match status" value="1"/>
</dbReference>
<accession>A0A845UVM5</accession>
<dbReference type="InterPro" id="IPR011042">
    <property type="entry name" value="6-blade_b-propeller_TolB-like"/>
</dbReference>
<feature type="domain" description="Peptidase S9 prolyl oligopeptidase catalytic" evidence="4">
    <location>
        <begin position="450"/>
        <end position="658"/>
    </location>
</feature>
<dbReference type="Gene3D" id="2.130.10.10">
    <property type="entry name" value="YVTN repeat-like/Quinoprotein amine dehydrogenase"/>
    <property type="match status" value="1"/>
</dbReference>
<dbReference type="EMBL" id="JAAGSC010000031">
    <property type="protein sequence ID" value="NDY94638.1"/>
    <property type="molecule type" value="Genomic_DNA"/>
</dbReference>
<dbReference type="RefSeq" id="WP_164210034.1">
    <property type="nucleotide sequence ID" value="NZ_JAAGSC010000031.1"/>
</dbReference>
<evidence type="ECO:0000259" key="4">
    <source>
        <dbReference type="Pfam" id="PF00326"/>
    </source>
</evidence>
<keyword evidence="3" id="KW-0732">Signal</keyword>
<keyword evidence="2" id="KW-0720">Serine protease</keyword>
<dbReference type="Pfam" id="PF00326">
    <property type="entry name" value="Peptidase_S9"/>
    <property type="match status" value="1"/>
</dbReference>
<evidence type="ECO:0000256" key="1">
    <source>
        <dbReference type="ARBA" id="ARBA00022801"/>
    </source>
</evidence>
<proteinExistence type="predicted"/>
<dbReference type="InterPro" id="IPR001375">
    <property type="entry name" value="Peptidase_S9_cat"/>
</dbReference>
<dbReference type="InterPro" id="IPR015943">
    <property type="entry name" value="WD40/YVTN_repeat-like_dom_sf"/>
</dbReference>
<dbReference type="GO" id="GO:0006508">
    <property type="term" value="P:proteolysis"/>
    <property type="evidence" value="ECO:0007669"/>
    <property type="project" value="InterPro"/>
</dbReference>
<organism evidence="5 6">
    <name type="scientific">Wenzhouxiangella limi</name>
    <dbReference type="NCBI Taxonomy" id="2707351"/>
    <lineage>
        <taxon>Bacteria</taxon>
        <taxon>Pseudomonadati</taxon>
        <taxon>Pseudomonadota</taxon>
        <taxon>Gammaproteobacteria</taxon>
        <taxon>Chromatiales</taxon>
        <taxon>Wenzhouxiangellaceae</taxon>
        <taxon>Wenzhouxiangella</taxon>
    </lineage>
</organism>
<dbReference type="GO" id="GO:0004252">
    <property type="term" value="F:serine-type endopeptidase activity"/>
    <property type="evidence" value="ECO:0007669"/>
    <property type="project" value="TreeGrafter"/>
</dbReference>
<gene>
    <name evidence="5" type="ORF">G3I74_02705</name>
</gene>
<dbReference type="AlphaFoldDB" id="A0A845UVM5"/>
<keyword evidence="2" id="KW-0645">Protease</keyword>
<dbReference type="Proteomes" id="UP000484885">
    <property type="component" value="Unassembled WGS sequence"/>
</dbReference>
<evidence type="ECO:0000313" key="5">
    <source>
        <dbReference type="EMBL" id="NDY94638.1"/>
    </source>
</evidence>
<keyword evidence="6" id="KW-1185">Reference proteome</keyword>
<protein>
    <submittedName>
        <fullName evidence="5">S9 family peptidase</fullName>
    </submittedName>
</protein>
<feature type="signal peptide" evidence="3">
    <location>
        <begin position="1"/>
        <end position="23"/>
    </location>
</feature>
<dbReference type="SUPFAM" id="SSF53474">
    <property type="entry name" value="alpha/beta-Hydrolases"/>
    <property type="match status" value="1"/>
</dbReference>
<evidence type="ECO:0000313" key="6">
    <source>
        <dbReference type="Proteomes" id="UP000484885"/>
    </source>
</evidence>
<dbReference type="Gene3D" id="2.120.10.30">
    <property type="entry name" value="TolB, C-terminal domain"/>
    <property type="match status" value="1"/>
</dbReference>
<dbReference type="Gene3D" id="3.40.50.1820">
    <property type="entry name" value="alpha/beta hydrolase"/>
    <property type="match status" value="1"/>
</dbReference>
<dbReference type="InterPro" id="IPR011659">
    <property type="entry name" value="WD40"/>
</dbReference>
<dbReference type="Pfam" id="PF07676">
    <property type="entry name" value="PD40"/>
    <property type="match status" value="1"/>
</dbReference>
<dbReference type="InterPro" id="IPR029058">
    <property type="entry name" value="AB_hydrolase_fold"/>
</dbReference>
<keyword evidence="1" id="KW-0378">Hydrolase</keyword>
<name>A0A845UVM5_9GAMM</name>
<dbReference type="PANTHER" id="PTHR42776">
    <property type="entry name" value="SERINE PEPTIDASE S9 FAMILY MEMBER"/>
    <property type="match status" value="1"/>
</dbReference>
<evidence type="ECO:0000256" key="3">
    <source>
        <dbReference type="SAM" id="SignalP"/>
    </source>
</evidence>
<dbReference type="SUPFAM" id="SSF82171">
    <property type="entry name" value="DPP6 N-terminal domain-like"/>
    <property type="match status" value="1"/>
</dbReference>